<dbReference type="Pfam" id="PF12672">
    <property type="entry name" value="DUF3793"/>
    <property type="match status" value="1"/>
</dbReference>
<dbReference type="PATRIC" id="fig|1502.174.peg.2680"/>
<dbReference type="InterPro" id="IPR024523">
    <property type="entry name" value="DUF3793"/>
</dbReference>
<protein>
    <recommendedName>
        <fullName evidence="3">DUF3793 family protein</fullName>
    </recommendedName>
</protein>
<reference evidence="1 2" key="1">
    <citation type="submission" date="2016-01" db="EMBL/GenBank/DDBJ databases">
        <authorList>
            <person name="Oliw E.H."/>
        </authorList>
    </citation>
    <scope>NUCLEOTIDE SEQUENCE [LARGE SCALE GENOMIC DNA]</scope>
    <source>
        <strain evidence="1 2">MJR7757A</strain>
    </source>
</reference>
<dbReference type="EMBL" id="LRPU01000162">
    <property type="protein sequence ID" value="KXA07488.1"/>
    <property type="molecule type" value="Genomic_DNA"/>
</dbReference>
<evidence type="ECO:0000313" key="2">
    <source>
        <dbReference type="Proteomes" id="UP000070646"/>
    </source>
</evidence>
<comment type="caution">
    <text evidence="1">The sequence shown here is derived from an EMBL/GenBank/DDBJ whole genome shotgun (WGS) entry which is preliminary data.</text>
</comment>
<name>A0A133MTX1_CLOPF</name>
<evidence type="ECO:0008006" key="3">
    <source>
        <dbReference type="Google" id="ProtNLM"/>
    </source>
</evidence>
<organism evidence="1 2">
    <name type="scientific">Clostridium perfringens</name>
    <dbReference type="NCBI Taxonomy" id="1502"/>
    <lineage>
        <taxon>Bacteria</taxon>
        <taxon>Bacillati</taxon>
        <taxon>Bacillota</taxon>
        <taxon>Clostridia</taxon>
        <taxon>Eubacteriales</taxon>
        <taxon>Clostridiaceae</taxon>
        <taxon>Clostridium</taxon>
    </lineage>
</organism>
<sequence>MEEAEMNNDFLNLLETLNNEKYMRSFISYLISPVITGIKPSSTITLSKQGHNLYKLWDVYGEAFLKDLNLKHILLRETINSKVILIYDEINLMNTVYKKSSMDFLEKLDYRLTMSIDEILTHLVNRYDSFHCPHELGIFLGIPVKDVECFMECTNSKCLLCGYWKVYEEEKKAQEIFELYDSSKEIIMNHLLSGKDLKEVYNLTNNVYKFTI</sequence>
<dbReference type="AlphaFoldDB" id="A0A133MTX1"/>
<dbReference type="Proteomes" id="UP000070646">
    <property type="component" value="Unassembled WGS sequence"/>
</dbReference>
<gene>
    <name evidence="1" type="ORF">HMPREF3222_02657</name>
</gene>
<evidence type="ECO:0000313" key="1">
    <source>
        <dbReference type="EMBL" id="KXA07488.1"/>
    </source>
</evidence>
<accession>A0A133MTX1</accession>
<proteinExistence type="predicted"/>